<evidence type="ECO:0000256" key="6">
    <source>
        <dbReference type="SAM" id="SignalP"/>
    </source>
</evidence>
<feature type="signal peptide" evidence="6">
    <location>
        <begin position="1"/>
        <end position="22"/>
    </location>
</feature>
<evidence type="ECO:0000259" key="7">
    <source>
        <dbReference type="Pfam" id="PF07980"/>
    </source>
</evidence>
<evidence type="ECO:0000313" key="10">
    <source>
        <dbReference type="Proteomes" id="UP000057981"/>
    </source>
</evidence>
<sequence>MQKMRLFIYCSLIIFCAGCANELDQLPETSILANNYYTTEENVETTVTAAYSELQSLYNTYMILLGELPSDNTYVQAPNSNGGSRSLEDFTWTSTTGFTTSIWENSYESIFYANTVLDVINDIDYESETIKSRRIGEMKFIRGFLYNNLTTIYGEVPLVLEPYDDPSYAFEDTRTPMENINIQIEKDLLESIELLPTTNSAGRANQYAARAILAKFYMKNQNFVDAEIQLEKIISSYRFDLVAIGELYGVEHEGNIEDVFSIQFASDLDGKSEGNSFYYNFTLPDNNGGLGSMAMESAMYDAYEINDLRKNFINDTGGAYYINKWTPSPSTDNGDGGDNHYVVRYADVLLLYAECLNENDDTPLAAVYLNKVRNRAGLNDTDASTKSAMRDAIALERKFELVGEGHRWFDLLRTNKAIETMNAFFASEGRDITVESYRLLAPIPQTEIDITEMIQNPKY</sequence>
<dbReference type="SUPFAM" id="SSF48452">
    <property type="entry name" value="TPR-like"/>
    <property type="match status" value="1"/>
</dbReference>
<dbReference type="Pfam" id="PF07980">
    <property type="entry name" value="SusD_RagB"/>
    <property type="match status" value="1"/>
</dbReference>
<evidence type="ECO:0000256" key="5">
    <source>
        <dbReference type="ARBA" id="ARBA00023237"/>
    </source>
</evidence>
<dbReference type="Pfam" id="PF14322">
    <property type="entry name" value="SusD-like_3"/>
    <property type="match status" value="1"/>
</dbReference>
<evidence type="ECO:0000256" key="1">
    <source>
        <dbReference type="ARBA" id="ARBA00004442"/>
    </source>
</evidence>
<dbReference type="InterPro" id="IPR011990">
    <property type="entry name" value="TPR-like_helical_dom_sf"/>
</dbReference>
<dbReference type="CDD" id="cd08977">
    <property type="entry name" value="SusD"/>
    <property type="match status" value="1"/>
</dbReference>
<dbReference type="PATRIC" id="fig|1736674.3.peg.1274"/>
<evidence type="ECO:0000313" key="9">
    <source>
        <dbReference type="EMBL" id="ALJ04749.1"/>
    </source>
</evidence>
<proteinExistence type="inferred from homology"/>
<dbReference type="AlphaFoldDB" id="A0A0P0CF42"/>
<protein>
    <recommendedName>
        <fullName evidence="11">RagB/SusD family nutrient uptake outer membrane protein</fullName>
    </recommendedName>
</protein>
<keyword evidence="3 6" id="KW-0732">Signal</keyword>
<feature type="chain" id="PRO_5006042554" description="RagB/SusD family nutrient uptake outer membrane protein" evidence="6">
    <location>
        <begin position="23"/>
        <end position="459"/>
    </location>
</feature>
<dbReference type="GO" id="GO:0009279">
    <property type="term" value="C:cell outer membrane"/>
    <property type="evidence" value="ECO:0007669"/>
    <property type="project" value="UniProtKB-SubCell"/>
</dbReference>
<evidence type="ECO:0000259" key="8">
    <source>
        <dbReference type="Pfam" id="PF14322"/>
    </source>
</evidence>
<dbReference type="InterPro" id="IPR033985">
    <property type="entry name" value="SusD-like_N"/>
</dbReference>
<comment type="similarity">
    <text evidence="2">Belongs to the SusD family.</text>
</comment>
<dbReference type="Proteomes" id="UP000057981">
    <property type="component" value="Chromosome"/>
</dbReference>
<keyword evidence="4" id="KW-0472">Membrane</keyword>
<keyword evidence="10" id="KW-1185">Reference proteome</keyword>
<evidence type="ECO:0008006" key="11">
    <source>
        <dbReference type="Google" id="ProtNLM"/>
    </source>
</evidence>
<organism evidence="9 10">
    <name type="scientific">Pseudalgibacter alginicilyticus</name>
    <dbReference type="NCBI Taxonomy" id="1736674"/>
    <lineage>
        <taxon>Bacteria</taxon>
        <taxon>Pseudomonadati</taxon>
        <taxon>Bacteroidota</taxon>
        <taxon>Flavobacteriia</taxon>
        <taxon>Flavobacteriales</taxon>
        <taxon>Flavobacteriaceae</taxon>
        <taxon>Pseudalgibacter</taxon>
    </lineage>
</organism>
<evidence type="ECO:0000256" key="4">
    <source>
        <dbReference type="ARBA" id="ARBA00023136"/>
    </source>
</evidence>
<dbReference type="RefSeq" id="WP_054726110.1">
    <property type="nucleotide sequence ID" value="NZ_CP012898.1"/>
</dbReference>
<comment type="subcellular location">
    <subcellularLocation>
        <location evidence="1">Cell outer membrane</location>
    </subcellularLocation>
</comment>
<keyword evidence="5" id="KW-0998">Cell outer membrane</keyword>
<accession>A0A0P0CF42</accession>
<dbReference type="InterPro" id="IPR012944">
    <property type="entry name" value="SusD_RagB_dom"/>
</dbReference>
<evidence type="ECO:0000256" key="3">
    <source>
        <dbReference type="ARBA" id="ARBA00022729"/>
    </source>
</evidence>
<evidence type="ECO:0000256" key="2">
    <source>
        <dbReference type="ARBA" id="ARBA00006275"/>
    </source>
</evidence>
<feature type="domain" description="RagB/SusD" evidence="7">
    <location>
        <begin position="317"/>
        <end position="459"/>
    </location>
</feature>
<gene>
    <name evidence="9" type="ORF">APS56_06240</name>
</gene>
<dbReference type="KEGG" id="ahz:APS56_06240"/>
<dbReference type="OrthoDB" id="5694214at2"/>
<name>A0A0P0CF42_9FLAO</name>
<feature type="domain" description="SusD-like N-terminal" evidence="8">
    <location>
        <begin position="40"/>
        <end position="218"/>
    </location>
</feature>
<dbReference type="EMBL" id="CP012898">
    <property type="protein sequence ID" value="ALJ04749.1"/>
    <property type="molecule type" value="Genomic_DNA"/>
</dbReference>
<dbReference type="STRING" id="1736674.APS56_06240"/>
<dbReference type="Gene3D" id="1.25.40.390">
    <property type="match status" value="1"/>
</dbReference>
<reference evidence="9 10" key="1">
    <citation type="submission" date="2015-10" db="EMBL/GenBank/DDBJ databases">
        <authorList>
            <person name="Gilbert D.G."/>
        </authorList>
    </citation>
    <scope>NUCLEOTIDE SEQUENCE [LARGE SCALE GENOMIC DNA]</scope>
    <source>
        <strain evidence="10">HZ-22</strain>
    </source>
</reference>